<evidence type="ECO:0000313" key="1">
    <source>
        <dbReference type="EMBL" id="TWT92337.1"/>
    </source>
</evidence>
<comment type="caution">
    <text evidence="1">The sequence shown here is derived from an EMBL/GenBank/DDBJ whole genome shotgun (WGS) entry which is preliminary data.</text>
</comment>
<sequence>MIHHVGRLPGPQPVRGSTGRIVDCFRFSRIANEATTIAAAYANTIVIASNLDRQNHSVRIGPRNANGIVSDRCGNASDLSAVVVQRPVGTGIIVVVVEIPSMDIVDPSVAVVVQSVAGNLARIGKDVQIRMRQVDTVVDDRNDDRVGAAILDLPCFGQIGICVFRSRKLSAVVQTPLIFKQIVIGHHGLQSKLAMEIWRRPLNSRVLIQCVGSA</sequence>
<dbReference type="Proteomes" id="UP000320176">
    <property type="component" value="Unassembled WGS sequence"/>
</dbReference>
<gene>
    <name evidence="1" type="ORF">Pla52n_62110</name>
</gene>
<dbReference type="EMBL" id="SJPN01000011">
    <property type="protein sequence ID" value="TWT92337.1"/>
    <property type="molecule type" value="Genomic_DNA"/>
</dbReference>
<evidence type="ECO:0000313" key="2">
    <source>
        <dbReference type="Proteomes" id="UP000320176"/>
    </source>
</evidence>
<name>A0A5C5ZZ64_9BACT</name>
<organism evidence="1 2">
    <name type="scientific">Stieleria varia</name>
    <dbReference type="NCBI Taxonomy" id="2528005"/>
    <lineage>
        <taxon>Bacteria</taxon>
        <taxon>Pseudomonadati</taxon>
        <taxon>Planctomycetota</taxon>
        <taxon>Planctomycetia</taxon>
        <taxon>Pirellulales</taxon>
        <taxon>Pirellulaceae</taxon>
        <taxon>Stieleria</taxon>
    </lineage>
</organism>
<dbReference type="AlphaFoldDB" id="A0A5C5ZZ64"/>
<accession>A0A5C5ZZ64</accession>
<reference evidence="1 2" key="1">
    <citation type="submission" date="2019-02" db="EMBL/GenBank/DDBJ databases">
        <title>Deep-cultivation of Planctomycetes and their phenomic and genomic characterization uncovers novel biology.</title>
        <authorList>
            <person name="Wiegand S."/>
            <person name="Jogler M."/>
            <person name="Boedeker C."/>
            <person name="Pinto D."/>
            <person name="Vollmers J."/>
            <person name="Rivas-Marin E."/>
            <person name="Kohn T."/>
            <person name="Peeters S.H."/>
            <person name="Heuer A."/>
            <person name="Rast P."/>
            <person name="Oberbeckmann S."/>
            <person name="Bunk B."/>
            <person name="Jeske O."/>
            <person name="Meyerdierks A."/>
            <person name="Storesund J.E."/>
            <person name="Kallscheuer N."/>
            <person name="Luecker S."/>
            <person name="Lage O.M."/>
            <person name="Pohl T."/>
            <person name="Merkel B.J."/>
            <person name="Hornburger P."/>
            <person name="Mueller R.-W."/>
            <person name="Bruemmer F."/>
            <person name="Labrenz M."/>
            <person name="Spormann A.M."/>
            <person name="Op Den Camp H."/>
            <person name="Overmann J."/>
            <person name="Amann R."/>
            <person name="Jetten M.S.M."/>
            <person name="Mascher T."/>
            <person name="Medema M.H."/>
            <person name="Devos D.P."/>
            <person name="Kaster A.-K."/>
            <person name="Ovreas L."/>
            <person name="Rohde M."/>
            <person name="Galperin M.Y."/>
            <person name="Jogler C."/>
        </authorList>
    </citation>
    <scope>NUCLEOTIDE SEQUENCE [LARGE SCALE GENOMIC DNA]</scope>
    <source>
        <strain evidence="1 2">Pla52n</strain>
    </source>
</reference>
<protein>
    <submittedName>
        <fullName evidence="1">Uncharacterized protein</fullName>
    </submittedName>
</protein>
<keyword evidence="2" id="KW-1185">Reference proteome</keyword>
<proteinExistence type="predicted"/>